<feature type="zinc finger region" description="C3H1-type" evidence="5">
    <location>
        <begin position="349"/>
        <end position="375"/>
    </location>
</feature>
<feature type="domain" description="C3H1-type" evidence="7">
    <location>
        <begin position="288"/>
        <end position="315"/>
    </location>
</feature>
<gene>
    <name evidence="8" type="ORF">BASA50_000010</name>
</gene>
<dbReference type="PANTHER" id="PTHR13119:SF12">
    <property type="entry name" value="PROTEIN SUPPRESSOR OF SABLE"/>
    <property type="match status" value="1"/>
</dbReference>
<dbReference type="PROSITE" id="PS50103">
    <property type="entry name" value="ZF_C3H1"/>
    <property type="match status" value="3"/>
</dbReference>
<dbReference type="PANTHER" id="PTHR13119">
    <property type="entry name" value="ZINC FINGER CCCH DOMAIN-CONTAINING PROTEI"/>
    <property type="match status" value="1"/>
</dbReference>
<evidence type="ECO:0000256" key="3">
    <source>
        <dbReference type="ARBA" id="ARBA00022771"/>
    </source>
</evidence>
<evidence type="ECO:0000256" key="1">
    <source>
        <dbReference type="ARBA" id="ARBA00022723"/>
    </source>
</evidence>
<keyword evidence="3 5" id="KW-0863">Zinc-finger</keyword>
<accession>A0ABQ8EUW1</accession>
<dbReference type="SMART" id="SM00356">
    <property type="entry name" value="ZnF_C3H1"/>
    <property type="match status" value="3"/>
</dbReference>
<dbReference type="InterPro" id="IPR000571">
    <property type="entry name" value="Znf_CCCH"/>
</dbReference>
<feature type="compositionally biased region" description="Basic residues" evidence="6">
    <location>
        <begin position="130"/>
        <end position="140"/>
    </location>
</feature>
<evidence type="ECO:0000313" key="8">
    <source>
        <dbReference type="EMBL" id="KAH6586960.1"/>
    </source>
</evidence>
<comment type="caution">
    <text evidence="8">The sequence shown here is derived from an EMBL/GenBank/DDBJ whole genome shotgun (WGS) entry which is preliminary data.</text>
</comment>
<feature type="domain" description="C3H1-type" evidence="7">
    <location>
        <begin position="349"/>
        <end position="375"/>
    </location>
</feature>
<feature type="region of interest" description="Disordered" evidence="6">
    <location>
        <begin position="92"/>
        <end position="186"/>
    </location>
</feature>
<keyword evidence="4 5" id="KW-0862">Zinc</keyword>
<dbReference type="InterPro" id="IPR036855">
    <property type="entry name" value="Znf_CCCH_sf"/>
</dbReference>
<evidence type="ECO:0000313" key="9">
    <source>
        <dbReference type="Proteomes" id="UP001648503"/>
    </source>
</evidence>
<proteinExistence type="predicted"/>
<protein>
    <recommendedName>
        <fullName evidence="7">C3H1-type domain-containing protein</fullName>
    </recommendedName>
</protein>
<dbReference type="Proteomes" id="UP001648503">
    <property type="component" value="Unassembled WGS sequence"/>
</dbReference>
<dbReference type="Gene3D" id="4.10.1000.10">
    <property type="entry name" value="Zinc finger, CCCH-type"/>
    <property type="match status" value="1"/>
</dbReference>
<keyword evidence="1 5" id="KW-0479">Metal-binding</keyword>
<dbReference type="SUPFAM" id="SSF90229">
    <property type="entry name" value="CCCH zinc finger"/>
    <property type="match status" value="3"/>
</dbReference>
<organism evidence="8 9">
    <name type="scientific">Batrachochytrium salamandrivorans</name>
    <dbReference type="NCBI Taxonomy" id="1357716"/>
    <lineage>
        <taxon>Eukaryota</taxon>
        <taxon>Fungi</taxon>
        <taxon>Fungi incertae sedis</taxon>
        <taxon>Chytridiomycota</taxon>
        <taxon>Chytridiomycota incertae sedis</taxon>
        <taxon>Chytridiomycetes</taxon>
        <taxon>Rhizophydiales</taxon>
        <taxon>Rhizophydiales incertae sedis</taxon>
        <taxon>Batrachochytrium</taxon>
    </lineage>
</organism>
<feature type="zinc finger region" description="C3H1-type" evidence="5">
    <location>
        <begin position="319"/>
        <end position="346"/>
    </location>
</feature>
<dbReference type="InterPro" id="IPR045124">
    <property type="entry name" value="Su(sable)-like"/>
</dbReference>
<dbReference type="EMBL" id="JAFCIX010000569">
    <property type="protein sequence ID" value="KAH6586960.1"/>
    <property type="molecule type" value="Genomic_DNA"/>
</dbReference>
<keyword evidence="9" id="KW-1185">Reference proteome</keyword>
<evidence type="ECO:0000256" key="5">
    <source>
        <dbReference type="PROSITE-ProRule" id="PRU00723"/>
    </source>
</evidence>
<feature type="compositionally biased region" description="Low complexity" evidence="6">
    <location>
        <begin position="141"/>
        <end position="158"/>
    </location>
</feature>
<evidence type="ECO:0000256" key="6">
    <source>
        <dbReference type="SAM" id="MobiDB-lite"/>
    </source>
</evidence>
<evidence type="ECO:0000259" key="7">
    <source>
        <dbReference type="PROSITE" id="PS50103"/>
    </source>
</evidence>
<name>A0ABQ8EUW1_9FUNG</name>
<feature type="domain" description="C3H1-type" evidence="7">
    <location>
        <begin position="319"/>
        <end position="346"/>
    </location>
</feature>
<keyword evidence="2" id="KW-0677">Repeat</keyword>
<sequence length="396" mass="43200">MASAVQDGTDSGLESYEFPERGVHLDLDSCSEQITSPAIPALHSQLPFQDHLTALQDLEATECTKAVYLLPSHPQPESFPSSTVEDLLEDGEISDNDIPSSIYSGPPTVTGDRDGPINTKRLHAESATGKCRKRKRKRKQCQTLPIIPPQSSLSKLPKPQFPANILSKPSSNSKSASQPSSLPDMALAPRHSLTGLVGDLYPSAVLGPPVSESPEVLVQKSTASPHLNPSESVLRSIFGEGSLQFLASIHSSVLPAQPDLLNQESTSNEITPLKSIAKCEKKKGYSVDKSKIPCSFWARNSCIQGNSCLFSHSGPGSDPRSRQVCRHFKTGSCFNGSLCPFSHNLKHAPCIFFHFKQRNGGCQLDDKCPYSHLPITEEQQAILDKEQTRWDLHVKK</sequence>
<feature type="zinc finger region" description="C3H1-type" evidence="5">
    <location>
        <begin position="288"/>
        <end position="315"/>
    </location>
</feature>
<reference evidence="8 9" key="1">
    <citation type="submission" date="2021-02" db="EMBL/GenBank/DDBJ databases">
        <title>Variation within the Batrachochytrium salamandrivorans European outbreak.</title>
        <authorList>
            <person name="Kelly M."/>
            <person name="Pasmans F."/>
            <person name="Shea T.P."/>
            <person name="Munoz J.F."/>
            <person name="Carranza S."/>
            <person name="Cuomo C.A."/>
            <person name="Martel A."/>
        </authorList>
    </citation>
    <scope>NUCLEOTIDE SEQUENCE [LARGE SCALE GENOMIC DNA]</scope>
    <source>
        <strain evidence="8 9">AMFP18/2</strain>
    </source>
</reference>
<feature type="compositionally biased region" description="Low complexity" evidence="6">
    <location>
        <begin position="167"/>
        <end position="181"/>
    </location>
</feature>
<evidence type="ECO:0000256" key="4">
    <source>
        <dbReference type="ARBA" id="ARBA00022833"/>
    </source>
</evidence>
<evidence type="ECO:0000256" key="2">
    <source>
        <dbReference type="ARBA" id="ARBA00022737"/>
    </source>
</evidence>